<name>A0A2T6KRC9_9RHOB</name>
<dbReference type="Proteomes" id="UP000244523">
    <property type="component" value="Unassembled WGS sequence"/>
</dbReference>
<evidence type="ECO:0000313" key="2">
    <source>
        <dbReference type="Proteomes" id="UP000244523"/>
    </source>
</evidence>
<gene>
    <name evidence="1" type="ORF">C8N45_101699</name>
</gene>
<proteinExistence type="predicted"/>
<evidence type="ECO:0000313" key="1">
    <source>
        <dbReference type="EMBL" id="PUB19108.1"/>
    </source>
</evidence>
<dbReference type="AlphaFoldDB" id="A0A2T6KRC9"/>
<comment type="caution">
    <text evidence="1">The sequence shown here is derived from an EMBL/GenBank/DDBJ whole genome shotgun (WGS) entry which is preliminary data.</text>
</comment>
<accession>A0A2T6KRC9</accession>
<dbReference type="EMBL" id="QBUD01000001">
    <property type="protein sequence ID" value="PUB19108.1"/>
    <property type="molecule type" value="Genomic_DNA"/>
</dbReference>
<sequence>MFFDKLYHDAKTAWFARPGWVLRSAIVGCVGLSSLGKSGILYHVGPHEVFV</sequence>
<organism evidence="1 2">
    <name type="scientific">Yoonia sediminilitoris</name>
    <dbReference type="NCBI Taxonomy" id="1286148"/>
    <lineage>
        <taxon>Bacteria</taxon>
        <taxon>Pseudomonadati</taxon>
        <taxon>Pseudomonadota</taxon>
        <taxon>Alphaproteobacteria</taxon>
        <taxon>Rhodobacterales</taxon>
        <taxon>Paracoccaceae</taxon>
        <taxon>Yoonia</taxon>
    </lineage>
</organism>
<protein>
    <submittedName>
        <fullName evidence="1">Uncharacterized protein</fullName>
    </submittedName>
</protein>
<reference evidence="1 2" key="1">
    <citation type="submission" date="2018-04" db="EMBL/GenBank/DDBJ databases">
        <title>Genomic Encyclopedia of Archaeal and Bacterial Type Strains, Phase II (KMG-II): from individual species to whole genera.</title>
        <authorList>
            <person name="Goeker M."/>
        </authorList>
    </citation>
    <scope>NUCLEOTIDE SEQUENCE [LARGE SCALE GENOMIC DNA]</scope>
    <source>
        <strain evidence="1 2">DSM 29955</strain>
    </source>
</reference>
<keyword evidence="2" id="KW-1185">Reference proteome</keyword>